<feature type="coiled-coil region" evidence="1">
    <location>
        <begin position="154"/>
        <end position="181"/>
    </location>
</feature>
<feature type="transmembrane region" description="Helical" evidence="2">
    <location>
        <begin position="6"/>
        <end position="28"/>
    </location>
</feature>
<accession>A0A6I2FGZ3</accession>
<comment type="caution">
    <text evidence="3">The sequence shown here is derived from an EMBL/GenBank/DDBJ whole genome shotgun (WGS) entry which is preliminary data.</text>
</comment>
<dbReference type="AlphaFoldDB" id="A0A6I2FGZ3"/>
<keyword evidence="1" id="KW-0175">Coiled coil</keyword>
<dbReference type="Proteomes" id="UP000431080">
    <property type="component" value="Unassembled WGS sequence"/>
</dbReference>
<evidence type="ECO:0000313" key="4">
    <source>
        <dbReference type="Proteomes" id="UP000431080"/>
    </source>
</evidence>
<keyword evidence="4" id="KW-1185">Reference proteome</keyword>
<evidence type="ECO:0000256" key="2">
    <source>
        <dbReference type="SAM" id="Phobius"/>
    </source>
</evidence>
<keyword evidence="2" id="KW-1133">Transmembrane helix</keyword>
<proteinExistence type="predicted"/>
<reference evidence="3 4" key="1">
    <citation type="submission" date="2019-10" db="EMBL/GenBank/DDBJ databases">
        <authorList>
            <person name="Nie G."/>
            <person name="Ming H."/>
            <person name="Yi B."/>
        </authorList>
    </citation>
    <scope>NUCLEOTIDE SEQUENCE [LARGE SCALE GENOMIC DNA]</scope>
    <source>
        <strain evidence="3 4">CFH 90414</strain>
    </source>
</reference>
<dbReference type="EMBL" id="WJIF01000004">
    <property type="protein sequence ID" value="MRG60178.1"/>
    <property type="molecule type" value="Genomic_DNA"/>
</dbReference>
<evidence type="ECO:0000313" key="3">
    <source>
        <dbReference type="EMBL" id="MRG60178.1"/>
    </source>
</evidence>
<sequence>MLEAAWWLPSVVVFGAAAVGAVLVMVGVRRAASRRGQVELDAGRRLEIEAKGLIVRADESVREGRREVAFAEAQFGAARAAPLREAVDRAGGLLREALLLQQRLDDAEPDTAAERRTWSSRIADGCRSAIALVDAATAELTAARAAERDVADELPVLRERIAQLQRRLATADAALEHLGRRFASSTLAAADADRRRASAAVAEAGVAVEVAAQRAATAGAGDAAEEPAADLLGRARAAAEQAERRLEAVERLEADLATASDEARAEAARLDVELAEARAQRDGLADGSDAAEPGVAAAAVDLGAALRQASALLAEPAPALADPFLLRDRLRAARDRVEAARADARRASSRLHGARSALGGALAIAESRILVARGLVDRGRSHVGADARTRLAEAERQLVIARQEPDPVAALDAARRAAARASDAEALARYDGSHG</sequence>
<feature type="coiled-coil region" evidence="1">
    <location>
        <begin position="232"/>
        <end position="280"/>
    </location>
</feature>
<gene>
    <name evidence="3" type="ORF">GE115_09905</name>
</gene>
<dbReference type="RefSeq" id="WP_153684622.1">
    <property type="nucleotide sequence ID" value="NZ_WJIF01000004.1"/>
</dbReference>
<evidence type="ECO:0000256" key="1">
    <source>
        <dbReference type="SAM" id="Coils"/>
    </source>
</evidence>
<organism evidence="3 4">
    <name type="scientific">Agromyces agglutinans</name>
    <dbReference type="NCBI Taxonomy" id="2662258"/>
    <lineage>
        <taxon>Bacteria</taxon>
        <taxon>Bacillati</taxon>
        <taxon>Actinomycetota</taxon>
        <taxon>Actinomycetes</taxon>
        <taxon>Micrococcales</taxon>
        <taxon>Microbacteriaceae</taxon>
        <taxon>Agromyces</taxon>
    </lineage>
</organism>
<evidence type="ECO:0008006" key="5">
    <source>
        <dbReference type="Google" id="ProtNLM"/>
    </source>
</evidence>
<name>A0A6I2FGZ3_9MICO</name>
<keyword evidence="2" id="KW-0812">Transmembrane</keyword>
<keyword evidence="2" id="KW-0472">Membrane</keyword>
<protein>
    <recommendedName>
        <fullName evidence="5">TPM domain-containing protein</fullName>
    </recommendedName>
</protein>